<dbReference type="EMBL" id="BART01028152">
    <property type="protein sequence ID" value="GAH01716.1"/>
    <property type="molecule type" value="Genomic_DNA"/>
</dbReference>
<comment type="caution">
    <text evidence="3">The sequence shown here is derived from an EMBL/GenBank/DDBJ whole genome shotgun (WGS) entry which is preliminary data.</text>
</comment>
<comment type="similarity">
    <text evidence="1">Belongs to the GSP E family.</text>
</comment>
<dbReference type="PANTHER" id="PTHR30486">
    <property type="entry name" value="TWITCHING MOTILITY PROTEIN PILT"/>
    <property type="match status" value="1"/>
</dbReference>
<dbReference type="Pfam" id="PF00437">
    <property type="entry name" value="T2SSE"/>
    <property type="match status" value="1"/>
</dbReference>
<name>X1C0S7_9ZZZZ</name>
<evidence type="ECO:0000313" key="3">
    <source>
        <dbReference type="EMBL" id="GAH01716.1"/>
    </source>
</evidence>
<dbReference type="CDD" id="cd01130">
    <property type="entry name" value="VirB11-like_ATPase"/>
    <property type="match status" value="1"/>
</dbReference>
<sequence>MQVIFLAPPVKRTDCTTKSSADARLADGSRFNAIIPPLALDGSLVSIRRFGKRALGIPDLLGFKSLTEDMVTFLSACIQGRMNVIISGGTGSGKTSLLNILSSFIPDDERVATIEDAAELRLQQPHVIRMETRPQNIEGSGEVTIRDLVRNALRMRPDRVIVGECRGEEALDMLQAMNTGHDG</sequence>
<proteinExistence type="inferred from homology"/>
<accession>X1C0S7</accession>
<protein>
    <recommendedName>
        <fullName evidence="2">Bacterial type II secretion system protein E domain-containing protein</fullName>
    </recommendedName>
</protein>
<dbReference type="GO" id="GO:0016887">
    <property type="term" value="F:ATP hydrolysis activity"/>
    <property type="evidence" value="ECO:0007669"/>
    <property type="project" value="InterPro"/>
</dbReference>
<evidence type="ECO:0000259" key="2">
    <source>
        <dbReference type="Pfam" id="PF00437"/>
    </source>
</evidence>
<dbReference type="InterPro" id="IPR027417">
    <property type="entry name" value="P-loop_NTPase"/>
</dbReference>
<reference evidence="3" key="1">
    <citation type="journal article" date="2014" name="Front. Microbiol.">
        <title>High frequency of phylogenetically diverse reductive dehalogenase-homologous genes in deep subseafloor sedimentary metagenomes.</title>
        <authorList>
            <person name="Kawai M."/>
            <person name="Futagami T."/>
            <person name="Toyoda A."/>
            <person name="Takaki Y."/>
            <person name="Nishi S."/>
            <person name="Hori S."/>
            <person name="Arai W."/>
            <person name="Tsubouchi T."/>
            <person name="Morono Y."/>
            <person name="Uchiyama I."/>
            <person name="Ito T."/>
            <person name="Fujiyama A."/>
            <person name="Inagaki F."/>
            <person name="Takami H."/>
        </authorList>
    </citation>
    <scope>NUCLEOTIDE SEQUENCE</scope>
    <source>
        <strain evidence="3">Expedition CK06-06</strain>
    </source>
</reference>
<dbReference type="AlphaFoldDB" id="X1C0S7"/>
<dbReference type="InterPro" id="IPR001482">
    <property type="entry name" value="T2SS/T4SS_dom"/>
</dbReference>
<gene>
    <name evidence="3" type="ORF">S01H4_49715</name>
</gene>
<dbReference type="PANTHER" id="PTHR30486:SF15">
    <property type="entry name" value="TYPE II_IV SECRETION SYSTEM ATPASE"/>
    <property type="match status" value="1"/>
</dbReference>
<evidence type="ECO:0000256" key="1">
    <source>
        <dbReference type="ARBA" id="ARBA00006611"/>
    </source>
</evidence>
<feature type="non-terminal residue" evidence="3">
    <location>
        <position position="183"/>
    </location>
</feature>
<dbReference type="Gene3D" id="3.30.450.380">
    <property type="match status" value="1"/>
</dbReference>
<organism evidence="3">
    <name type="scientific">marine sediment metagenome</name>
    <dbReference type="NCBI Taxonomy" id="412755"/>
    <lineage>
        <taxon>unclassified sequences</taxon>
        <taxon>metagenomes</taxon>
        <taxon>ecological metagenomes</taxon>
    </lineage>
</organism>
<dbReference type="Gene3D" id="3.40.50.300">
    <property type="entry name" value="P-loop containing nucleotide triphosphate hydrolases"/>
    <property type="match status" value="1"/>
</dbReference>
<dbReference type="SUPFAM" id="SSF52540">
    <property type="entry name" value="P-loop containing nucleoside triphosphate hydrolases"/>
    <property type="match status" value="1"/>
</dbReference>
<feature type="domain" description="Bacterial type II secretion system protein E" evidence="2">
    <location>
        <begin position="19"/>
        <end position="182"/>
    </location>
</feature>
<dbReference type="InterPro" id="IPR050921">
    <property type="entry name" value="T4SS_GSP_E_ATPase"/>
</dbReference>